<name>A0A2T0WV86_9BACT</name>
<organism evidence="1 2">
    <name type="scientific">Mongoliibacter ruber</name>
    <dbReference type="NCBI Taxonomy" id="1750599"/>
    <lineage>
        <taxon>Bacteria</taxon>
        <taxon>Pseudomonadati</taxon>
        <taxon>Bacteroidota</taxon>
        <taxon>Cytophagia</taxon>
        <taxon>Cytophagales</taxon>
        <taxon>Cyclobacteriaceae</taxon>
        <taxon>Mongoliibacter</taxon>
    </lineage>
</organism>
<gene>
    <name evidence="1" type="ORF">CLW00_101270</name>
</gene>
<dbReference type="Proteomes" id="UP000238157">
    <property type="component" value="Unassembled WGS sequence"/>
</dbReference>
<protein>
    <submittedName>
        <fullName evidence="1">Uncharacterized protein</fullName>
    </submittedName>
</protein>
<proteinExistence type="predicted"/>
<evidence type="ECO:0000313" key="1">
    <source>
        <dbReference type="EMBL" id="PRY90606.1"/>
    </source>
</evidence>
<dbReference type="AlphaFoldDB" id="A0A2T0WV86"/>
<evidence type="ECO:0000313" key="2">
    <source>
        <dbReference type="Proteomes" id="UP000238157"/>
    </source>
</evidence>
<accession>A0A2T0WV86</accession>
<dbReference type="RefSeq" id="WP_106131847.1">
    <property type="nucleotide sequence ID" value="NZ_PVTR01000001.1"/>
</dbReference>
<keyword evidence="2" id="KW-1185">Reference proteome</keyword>
<comment type="caution">
    <text evidence="1">The sequence shown here is derived from an EMBL/GenBank/DDBJ whole genome shotgun (WGS) entry which is preliminary data.</text>
</comment>
<sequence>MSRFKHYTYHLREDISQETYETFPEDVRKVYISTVKKIPMDEKEKMEILKKYPQFFDRRPTKSYGQNVRRLFNVKKMRDKLTSKIRTESFDSELSPDQVEKILIVDKDQVEFPKS</sequence>
<dbReference type="EMBL" id="PVTR01000001">
    <property type="protein sequence ID" value="PRY90606.1"/>
    <property type="molecule type" value="Genomic_DNA"/>
</dbReference>
<reference evidence="1 2" key="1">
    <citation type="submission" date="2018-03" db="EMBL/GenBank/DDBJ databases">
        <title>Genomic Encyclopedia of Archaeal and Bacterial Type Strains, Phase II (KMG-II): from individual species to whole genera.</title>
        <authorList>
            <person name="Goeker M."/>
        </authorList>
    </citation>
    <scope>NUCLEOTIDE SEQUENCE [LARGE SCALE GENOMIC DNA]</scope>
    <source>
        <strain evidence="1 2">DSM 27929</strain>
    </source>
</reference>